<dbReference type="InterPro" id="IPR036249">
    <property type="entry name" value="Thioredoxin-like_sf"/>
</dbReference>
<dbReference type="AlphaFoldDB" id="A0A1J5P8V0"/>
<evidence type="ECO:0000313" key="2">
    <source>
        <dbReference type="EMBL" id="OIQ63900.1"/>
    </source>
</evidence>
<dbReference type="EMBL" id="MLJW01008589">
    <property type="protein sequence ID" value="OIQ63900.1"/>
    <property type="molecule type" value="Genomic_DNA"/>
</dbReference>
<dbReference type="Gene3D" id="3.40.30.10">
    <property type="entry name" value="Glutaredoxin"/>
    <property type="match status" value="1"/>
</dbReference>
<dbReference type="InterPro" id="IPR041737">
    <property type="entry name" value="SoxW"/>
</dbReference>
<comment type="caution">
    <text evidence="2">The sequence shown here is derived from an EMBL/GenBank/DDBJ whole genome shotgun (WGS) entry which is preliminary data.</text>
</comment>
<dbReference type="SUPFAM" id="SSF52833">
    <property type="entry name" value="Thioredoxin-like"/>
    <property type="match status" value="1"/>
</dbReference>
<name>A0A1J5P8V0_9ZZZZ</name>
<dbReference type="CDD" id="cd02951">
    <property type="entry name" value="SoxW"/>
    <property type="match status" value="1"/>
</dbReference>
<organism evidence="2">
    <name type="scientific">mine drainage metagenome</name>
    <dbReference type="NCBI Taxonomy" id="410659"/>
    <lineage>
        <taxon>unclassified sequences</taxon>
        <taxon>metagenomes</taxon>
        <taxon>ecological metagenomes</taxon>
    </lineage>
</organism>
<protein>
    <recommendedName>
        <fullName evidence="1">Thioredoxin-like fold domain-containing protein</fullName>
    </recommendedName>
</protein>
<sequence>MFRSALALIATLALAVPAHAVVPMGDDGLHKPDWLQNTFLDLRDDLAEANAQHKRLMIIVEQRGCIYCKKMHEEVFPTPAIDKIIRDSYFVDQLNLWGDRQVTDFDGKVLAEKDMAQRWNVVFTPTMIFLPEEVPAGKTAAQAAVMAMPGAFGTNTTLAMFTYIRDHVYAQHIQFQKYFADNFQMDIKN</sequence>
<dbReference type="InterPro" id="IPR012336">
    <property type="entry name" value="Thioredoxin-like_fold"/>
</dbReference>
<proteinExistence type="predicted"/>
<accession>A0A1J5P8V0</accession>
<gene>
    <name evidence="2" type="ORF">GALL_545550</name>
</gene>
<feature type="domain" description="Thioredoxin-like fold" evidence="1">
    <location>
        <begin position="50"/>
        <end position="133"/>
    </location>
</feature>
<reference evidence="2" key="1">
    <citation type="submission" date="2016-10" db="EMBL/GenBank/DDBJ databases">
        <title>Sequence of Gallionella enrichment culture.</title>
        <authorList>
            <person name="Poehlein A."/>
            <person name="Muehling M."/>
            <person name="Daniel R."/>
        </authorList>
    </citation>
    <scope>NUCLEOTIDE SEQUENCE</scope>
</reference>
<dbReference type="Pfam" id="PF13098">
    <property type="entry name" value="Thioredoxin_2"/>
    <property type="match status" value="1"/>
</dbReference>
<evidence type="ECO:0000259" key="1">
    <source>
        <dbReference type="Pfam" id="PF13098"/>
    </source>
</evidence>